<dbReference type="PRINTS" id="PR00039">
    <property type="entry name" value="HTHLYSR"/>
</dbReference>
<dbReference type="Pfam" id="PF00126">
    <property type="entry name" value="HTH_1"/>
    <property type="match status" value="1"/>
</dbReference>
<comment type="similarity">
    <text evidence="1">Belongs to the LysR transcriptional regulatory family.</text>
</comment>
<dbReference type="EMBL" id="AJYK02000058">
    <property type="protein sequence ID" value="OEF25794.1"/>
    <property type="molecule type" value="Genomic_DNA"/>
</dbReference>
<dbReference type="InterPro" id="IPR036390">
    <property type="entry name" value="WH_DNA-bd_sf"/>
</dbReference>
<dbReference type="AlphaFoldDB" id="A0A1E5E379"/>
<sequence length="288" mass="31930">MNKTLDPILLRSLIAVVDTGSFTRAAESTHLTQSTISQQIRKLEAQLDCDLLVRKNRYATPTLEGERVVTHARRILSMMEDAIAETVSNAEQRPIKLGVPEDFATHELVPTLSLFAQAFPETRLEVKSGMCSDIWTQFQNNELDIALVKHRPDSAQGIAKWAEPLCWIDGHSSNNLDKETVPMVGLPSTGLYRSEMAHTFDTLGRRWRMAYITTSLSGVGCAVEAGLGISLLPKRLVTPLHRVLTQQDGLPNIAPLDLILHAQPQLTSQSKLLAERLIEACNNIYQAV</sequence>
<keyword evidence="4" id="KW-0804">Transcription</keyword>
<dbReference type="InterPro" id="IPR036388">
    <property type="entry name" value="WH-like_DNA-bd_sf"/>
</dbReference>
<comment type="caution">
    <text evidence="6">The sequence shown here is derived from an EMBL/GenBank/DDBJ whole genome shotgun (WGS) entry which is preliminary data.</text>
</comment>
<dbReference type="FunFam" id="1.10.10.10:FF:000001">
    <property type="entry name" value="LysR family transcriptional regulator"/>
    <property type="match status" value="1"/>
</dbReference>
<accession>A0A1E5E379</accession>
<feature type="domain" description="HTH lysR-type" evidence="5">
    <location>
        <begin position="5"/>
        <end position="62"/>
    </location>
</feature>
<reference evidence="6 7" key="1">
    <citation type="journal article" date="2012" name="Science">
        <title>Ecological populations of bacteria act as socially cohesive units of antibiotic production and resistance.</title>
        <authorList>
            <person name="Cordero O.X."/>
            <person name="Wildschutte H."/>
            <person name="Kirkup B."/>
            <person name="Proehl S."/>
            <person name="Ngo L."/>
            <person name="Hussain F."/>
            <person name="Le Roux F."/>
            <person name="Mincer T."/>
            <person name="Polz M.F."/>
        </authorList>
    </citation>
    <scope>NUCLEOTIDE SEQUENCE [LARGE SCALE GENOMIC DNA]</scope>
    <source>
        <strain evidence="6 7">1S-45</strain>
    </source>
</reference>
<dbReference type="GO" id="GO:0003700">
    <property type="term" value="F:DNA-binding transcription factor activity"/>
    <property type="evidence" value="ECO:0007669"/>
    <property type="project" value="InterPro"/>
</dbReference>
<evidence type="ECO:0000256" key="4">
    <source>
        <dbReference type="ARBA" id="ARBA00023163"/>
    </source>
</evidence>
<evidence type="ECO:0000256" key="2">
    <source>
        <dbReference type="ARBA" id="ARBA00023015"/>
    </source>
</evidence>
<evidence type="ECO:0000259" key="5">
    <source>
        <dbReference type="PROSITE" id="PS50931"/>
    </source>
</evidence>
<dbReference type="PANTHER" id="PTHR30579">
    <property type="entry name" value="TRANSCRIPTIONAL REGULATOR"/>
    <property type="match status" value="1"/>
</dbReference>
<dbReference type="SUPFAM" id="SSF53850">
    <property type="entry name" value="Periplasmic binding protein-like II"/>
    <property type="match status" value="1"/>
</dbReference>
<evidence type="ECO:0000313" key="7">
    <source>
        <dbReference type="Proteomes" id="UP000094070"/>
    </source>
</evidence>
<dbReference type="InterPro" id="IPR000847">
    <property type="entry name" value="LysR_HTH_N"/>
</dbReference>
<dbReference type="GO" id="GO:0003677">
    <property type="term" value="F:DNA binding"/>
    <property type="evidence" value="ECO:0007669"/>
    <property type="project" value="UniProtKB-KW"/>
</dbReference>
<dbReference type="STRING" id="1188252.A1QC_08415"/>
<protein>
    <submittedName>
        <fullName evidence="6">LysR family transcriptional regulator</fullName>
    </submittedName>
</protein>
<dbReference type="InterPro" id="IPR050176">
    <property type="entry name" value="LTTR"/>
</dbReference>
<dbReference type="OrthoDB" id="5723059at2"/>
<keyword evidence="2" id="KW-0805">Transcription regulation</keyword>
<dbReference type="PROSITE" id="PS50931">
    <property type="entry name" value="HTH_LYSR"/>
    <property type="match status" value="1"/>
</dbReference>
<dbReference type="eggNOG" id="COG0583">
    <property type="taxonomic scope" value="Bacteria"/>
</dbReference>
<dbReference type="Gene3D" id="3.40.190.10">
    <property type="entry name" value="Periplasmic binding protein-like II"/>
    <property type="match status" value="2"/>
</dbReference>
<keyword evidence="3" id="KW-0238">DNA-binding</keyword>
<gene>
    <name evidence="6" type="ORF">A1QC_08415</name>
</gene>
<dbReference type="RefSeq" id="WP_026025816.1">
    <property type="nucleotide sequence ID" value="NZ_AJYK02000058.1"/>
</dbReference>
<dbReference type="PANTHER" id="PTHR30579:SF7">
    <property type="entry name" value="HTH-TYPE TRANSCRIPTIONAL REGULATOR LRHA-RELATED"/>
    <property type="match status" value="1"/>
</dbReference>
<evidence type="ECO:0000256" key="1">
    <source>
        <dbReference type="ARBA" id="ARBA00009437"/>
    </source>
</evidence>
<organism evidence="6 7">
    <name type="scientific">Vibrio rumoiensis 1S-45</name>
    <dbReference type="NCBI Taxonomy" id="1188252"/>
    <lineage>
        <taxon>Bacteria</taxon>
        <taxon>Pseudomonadati</taxon>
        <taxon>Pseudomonadota</taxon>
        <taxon>Gammaproteobacteria</taxon>
        <taxon>Vibrionales</taxon>
        <taxon>Vibrionaceae</taxon>
        <taxon>Vibrio</taxon>
    </lineage>
</organism>
<dbReference type="Proteomes" id="UP000094070">
    <property type="component" value="Unassembled WGS sequence"/>
</dbReference>
<keyword evidence="7" id="KW-1185">Reference proteome</keyword>
<dbReference type="SUPFAM" id="SSF46785">
    <property type="entry name" value="Winged helix' DNA-binding domain"/>
    <property type="match status" value="1"/>
</dbReference>
<proteinExistence type="inferred from homology"/>
<name>A0A1E5E379_9VIBR</name>
<dbReference type="Pfam" id="PF03466">
    <property type="entry name" value="LysR_substrate"/>
    <property type="match status" value="1"/>
</dbReference>
<dbReference type="InterPro" id="IPR005119">
    <property type="entry name" value="LysR_subst-bd"/>
</dbReference>
<evidence type="ECO:0000313" key="6">
    <source>
        <dbReference type="EMBL" id="OEF25794.1"/>
    </source>
</evidence>
<evidence type="ECO:0000256" key="3">
    <source>
        <dbReference type="ARBA" id="ARBA00023125"/>
    </source>
</evidence>
<dbReference type="Gene3D" id="1.10.10.10">
    <property type="entry name" value="Winged helix-like DNA-binding domain superfamily/Winged helix DNA-binding domain"/>
    <property type="match status" value="1"/>
</dbReference>